<name>A0A8C8UBL7_PERMB</name>
<dbReference type="AlphaFoldDB" id="A0A8C8UBL7"/>
<evidence type="ECO:0000256" key="1">
    <source>
        <dbReference type="SAM" id="MobiDB-lite"/>
    </source>
</evidence>
<feature type="compositionally biased region" description="Basic residues" evidence="1">
    <location>
        <begin position="53"/>
        <end position="63"/>
    </location>
</feature>
<feature type="compositionally biased region" description="Pro residues" evidence="1">
    <location>
        <begin position="66"/>
        <end position="84"/>
    </location>
</feature>
<reference evidence="2 3" key="1">
    <citation type="submission" date="2018-10" db="EMBL/GenBank/DDBJ databases">
        <title>Improved assembly of the deer mouse Peromyscus maniculatus genome.</title>
        <authorList>
            <person name="Lassance J.-M."/>
            <person name="Hoekstra H.E."/>
        </authorList>
    </citation>
    <scope>NUCLEOTIDE SEQUENCE [LARGE SCALE GENOMIC DNA]</scope>
</reference>
<evidence type="ECO:0000313" key="3">
    <source>
        <dbReference type="Proteomes" id="UP000694547"/>
    </source>
</evidence>
<reference evidence="2" key="3">
    <citation type="submission" date="2025-09" db="UniProtKB">
        <authorList>
            <consortium name="Ensembl"/>
        </authorList>
    </citation>
    <scope>IDENTIFICATION</scope>
</reference>
<reference evidence="2" key="2">
    <citation type="submission" date="2025-08" db="UniProtKB">
        <authorList>
            <consortium name="Ensembl"/>
        </authorList>
    </citation>
    <scope>IDENTIFICATION</scope>
</reference>
<sequence>PVSKNQKKKEWIRHSILVLDQKNPTCSRRPEKSDKRSVRGKNSMLPQPSRNVSSHHHLGHKQSTKPPTPRPTSPRLPPTPPPLPADRTCPPRTGPRARKATLHP</sequence>
<keyword evidence="3" id="KW-1185">Reference proteome</keyword>
<dbReference type="Ensembl" id="ENSPEMT00000034502.1">
    <property type="protein sequence ID" value="ENSPEMP00000029288.1"/>
    <property type="gene ID" value="ENSPEMG00000030912.1"/>
</dbReference>
<organism evidence="2 3">
    <name type="scientific">Peromyscus maniculatus bairdii</name>
    <name type="common">Prairie deer mouse</name>
    <dbReference type="NCBI Taxonomy" id="230844"/>
    <lineage>
        <taxon>Eukaryota</taxon>
        <taxon>Metazoa</taxon>
        <taxon>Chordata</taxon>
        <taxon>Craniata</taxon>
        <taxon>Vertebrata</taxon>
        <taxon>Euteleostomi</taxon>
        <taxon>Mammalia</taxon>
        <taxon>Eutheria</taxon>
        <taxon>Euarchontoglires</taxon>
        <taxon>Glires</taxon>
        <taxon>Rodentia</taxon>
        <taxon>Myomorpha</taxon>
        <taxon>Muroidea</taxon>
        <taxon>Cricetidae</taxon>
        <taxon>Neotominae</taxon>
        <taxon>Peromyscus</taxon>
    </lineage>
</organism>
<feature type="region of interest" description="Disordered" evidence="1">
    <location>
        <begin position="21"/>
        <end position="104"/>
    </location>
</feature>
<evidence type="ECO:0000313" key="2">
    <source>
        <dbReference type="Ensembl" id="ENSPEMP00000029288.1"/>
    </source>
</evidence>
<dbReference type="Proteomes" id="UP000694547">
    <property type="component" value="Chromosome 15"/>
</dbReference>
<accession>A0A8C8UBL7</accession>
<feature type="compositionally biased region" description="Basic residues" evidence="1">
    <location>
        <begin position="95"/>
        <end position="104"/>
    </location>
</feature>
<proteinExistence type="predicted"/>
<protein>
    <submittedName>
        <fullName evidence="2">Uncharacterized protein</fullName>
    </submittedName>
</protein>
<feature type="compositionally biased region" description="Basic and acidic residues" evidence="1">
    <location>
        <begin position="28"/>
        <end position="37"/>
    </location>
</feature>